<evidence type="ECO:0008006" key="7">
    <source>
        <dbReference type="Google" id="ProtNLM"/>
    </source>
</evidence>
<dbReference type="KEGG" id="sna:Snas_3204"/>
<dbReference type="GO" id="GO:0043001">
    <property type="term" value="P:Golgi to plasma membrane protein transport"/>
    <property type="evidence" value="ECO:0007669"/>
    <property type="project" value="TreeGrafter"/>
</dbReference>
<dbReference type="GO" id="GO:0005829">
    <property type="term" value="C:cytosol"/>
    <property type="evidence" value="ECO:0007669"/>
    <property type="project" value="TreeGrafter"/>
</dbReference>
<dbReference type="OrthoDB" id="4962633at2"/>
<organism evidence="5 6">
    <name type="scientific">Stackebrandtia nassauensis (strain DSM 44728 / CIP 108903 / NRRL B-16338 / NBRC 102104 / LLR-40K-21)</name>
    <dbReference type="NCBI Taxonomy" id="446470"/>
    <lineage>
        <taxon>Bacteria</taxon>
        <taxon>Bacillati</taxon>
        <taxon>Actinomycetota</taxon>
        <taxon>Actinomycetes</taxon>
        <taxon>Glycomycetales</taxon>
        <taxon>Glycomycetaceae</taxon>
        <taxon>Stackebrandtia</taxon>
    </lineage>
</organism>
<dbReference type="STRING" id="446470.Snas_3204"/>
<keyword evidence="2" id="KW-0333">Golgi apparatus</keyword>
<dbReference type="PANTHER" id="PTHR12704:SF2">
    <property type="entry name" value="GOLGI PHOSPHOPROTEIN 3 HOMOLOG SAURON"/>
    <property type="match status" value="1"/>
</dbReference>
<evidence type="ECO:0000256" key="4">
    <source>
        <dbReference type="ARBA" id="ARBA00023136"/>
    </source>
</evidence>
<gene>
    <name evidence="5" type="ordered locus">Snas_3204</name>
</gene>
<proteinExistence type="predicted"/>
<keyword evidence="4" id="KW-0472">Membrane</keyword>
<evidence type="ECO:0000256" key="1">
    <source>
        <dbReference type="ARBA" id="ARBA00004255"/>
    </source>
</evidence>
<dbReference type="InterPro" id="IPR008628">
    <property type="entry name" value="GPP34-like"/>
</dbReference>
<evidence type="ECO:0000313" key="6">
    <source>
        <dbReference type="Proteomes" id="UP000000844"/>
    </source>
</evidence>
<keyword evidence="6" id="KW-1185">Reference proteome</keyword>
<dbReference type="EMBL" id="CP001778">
    <property type="protein sequence ID" value="ADD42874.1"/>
    <property type="molecule type" value="Genomic_DNA"/>
</dbReference>
<dbReference type="HOGENOM" id="CLU_080168_4_1_11"/>
<dbReference type="Gene3D" id="1.10.3630.10">
    <property type="entry name" value="yeast vps74-n-term truncation variant domain like"/>
    <property type="match status" value="1"/>
</dbReference>
<dbReference type="AlphaFoldDB" id="D3QBJ2"/>
<dbReference type="Pfam" id="PF05719">
    <property type="entry name" value="GPP34"/>
    <property type="match status" value="1"/>
</dbReference>
<dbReference type="GO" id="GO:0006890">
    <property type="term" value="P:retrograde vesicle-mediated transport, Golgi to endoplasmic reticulum"/>
    <property type="evidence" value="ECO:0007669"/>
    <property type="project" value="TreeGrafter"/>
</dbReference>
<dbReference type="InterPro" id="IPR038261">
    <property type="entry name" value="GPP34-like_sf"/>
</dbReference>
<evidence type="ECO:0000256" key="2">
    <source>
        <dbReference type="ARBA" id="ARBA00023034"/>
    </source>
</evidence>
<comment type="subcellular location">
    <subcellularLocation>
        <location evidence="1">Golgi apparatus membrane</location>
        <topology evidence="1">Peripheral membrane protein</topology>
        <orientation evidence="1">Cytoplasmic side</orientation>
    </subcellularLocation>
</comment>
<dbReference type="PANTHER" id="PTHR12704">
    <property type="entry name" value="TRANS-GOLGI PROTEIN GMX33"/>
    <property type="match status" value="1"/>
</dbReference>
<dbReference type="Proteomes" id="UP000000844">
    <property type="component" value="Chromosome"/>
</dbReference>
<dbReference type="GO" id="GO:0012505">
    <property type="term" value="C:endomembrane system"/>
    <property type="evidence" value="ECO:0007669"/>
    <property type="project" value="UniProtKB-ARBA"/>
</dbReference>
<reference evidence="5 6" key="1">
    <citation type="journal article" date="2009" name="Stand. Genomic Sci.">
        <title>Complete genome sequence of Stackebrandtia nassauensis type strain (LLR-40K-21).</title>
        <authorList>
            <person name="Munk C."/>
            <person name="Lapidus A."/>
            <person name="Copeland A."/>
            <person name="Jando M."/>
            <person name="Mayilraj S."/>
            <person name="Glavina Del Rio T."/>
            <person name="Nolan M."/>
            <person name="Chen F."/>
            <person name="Lucas S."/>
            <person name="Tice H."/>
            <person name="Cheng J.F."/>
            <person name="Han C."/>
            <person name="Detter J.C."/>
            <person name="Bruce D."/>
            <person name="Goodwin L."/>
            <person name="Chain P."/>
            <person name="Pitluck S."/>
            <person name="Goker M."/>
            <person name="Ovchinikova G."/>
            <person name="Pati A."/>
            <person name="Ivanova N."/>
            <person name="Mavromatis K."/>
            <person name="Chen A."/>
            <person name="Palaniappan K."/>
            <person name="Land M."/>
            <person name="Hauser L."/>
            <person name="Chang Y.J."/>
            <person name="Jeffries C.D."/>
            <person name="Bristow J."/>
            <person name="Eisen J.A."/>
            <person name="Markowitz V."/>
            <person name="Hugenholtz P."/>
            <person name="Kyrpides N.C."/>
            <person name="Klenk H.P."/>
        </authorList>
    </citation>
    <scope>NUCLEOTIDE SEQUENCE [LARGE SCALE GENOMIC DNA]</scope>
    <source>
        <strain evidence="6">DSM 44728 / CIP 108903 / NRRL B-16338 / NBRC 102104 / LLR-40K-21</strain>
    </source>
</reference>
<dbReference type="GO" id="GO:0048194">
    <property type="term" value="P:Golgi vesicle budding"/>
    <property type="evidence" value="ECO:0007669"/>
    <property type="project" value="TreeGrafter"/>
</dbReference>
<dbReference type="eggNOG" id="ENOG50312XT">
    <property type="taxonomic scope" value="Bacteria"/>
</dbReference>
<protein>
    <recommendedName>
        <fullName evidence="7">Golgi phosphoprotein 3</fullName>
    </recommendedName>
</protein>
<dbReference type="RefSeq" id="WP_013018445.1">
    <property type="nucleotide sequence ID" value="NC_013947.1"/>
</dbReference>
<name>D3QBJ2_STANL</name>
<evidence type="ECO:0000256" key="3">
    <source>
        <dbReference type="ARBA" id="ARBA00023121"/>
    </source>
</evidence>
<sequence>MANLVEETALLAYRDDTGRNAVQHLELGLAGAALLELTLAGRIDVDTSGRVVVLNPGPTGHPVTDTCLARISADKPRKAKSWVQKLSRGLKNQVLETLVDQHILTHHRDAVLGFIPFNRYRPADARVEADIRSRLEQAVTHRVGIDERTAALAGLVYATQMEKIALPGHKRREARKTLKEISETSWATTATKKAIQAAQAAVTASIAAAASAGAASGGSS</sequence>
<keyword evidence="3" id="KW-0446">Lipid-binding</keyword>
<accession>D3QBJ2</accession>
<dbReference type="GO" id="GO:0070273">
    <property type="term" value="F:phosphatidylinositol-4-phosphate binding"/>
    <property type="evidence" value="ECO:0007669"/>
    <property type="project" value="InterPro"/>
</dbReference>
<evidence type="ECO:0000313" key="5">
    <source>
        <dbReference type="EMBL" id="ADD42874.1"/>
    </source>
</evidence>
<dbReference type="GO" id="GO:0007030">
    <property type="term" value="P:Golgi organization"/>
    <property type="evidence" value="ECO:0007669"/>
    <property type="project" value="TreeGrafter"/>
</dbReference>